<keyword evidence="2" id="KW-1185">Reference proteome</keyword>
<name>A0ACC6UBS8_9BURK</name>
<dbReference type="EMBL" id="JBFRCH010000042">
    <property type="protein sequence ID" value="MEX3937009.1"/>
    <property type="molecule type" value="Genomic_DNA"/>
</dbReference>
<organism evidence="1 2">
    <name type="scientific">Paraburkholderia phymatum</name>
    <dbReference type="NCBI Taxonomy" id="148447"/>
    <lineage>
        <taxon>Bacteria</taxon>
        <taxon>Pseudomonadati</taxon>
        <taxon>Pseudomonadota</taxon>
        <taxon>Betaproteobacteria</taxon>
        <taxon>Burkholderiales</taxon>
        <taxon>Burkholderiaceae</taxon>
        <taxon>Paraburkholderia</taxon>
    </lineage>
</organism>
<accession>A0ACC6UBS8</accession>
<sequence length="304" mass="32977">MEVSIIPAYACQGGKVFRSHLSISGRLAVTMAFLGVLLVGVGAVGLTGMAASNAANRQTYSVQLPKSIAVGEMVINVGRQRTSLDRAAINPGSEDATKMYGKDIEVRAAASEAWKQYLALPRDAEEDRLAAVVTDKYEATERALDTFRQATVRADRGEILKQMVIVGTVYTEMQNAATGLKQYQYQQSKHDYDVTERRDGLFRVGSVLAIVTGLLAALGSRYYLRRAILGPVNDAIKHFEYIAGGDLSRDIDIRSDDEMGRMLLLSNLEWVVAGSSAGVSPAKRTLDARGASKLAEGWLRQNAA</sequence>
<protein>
    <submittedName>
        <fullName evidence="1">Tar ligand binding domain-containing protein</fullName>
    </submittedName>
</protein>
<dbReference type="Proteomes" id="UP001558850">
    <property type="component" value="Unassembled WGS sequence"/>
</dbReference>
<comment type="caution">
    <text evidence="1">The sequence shown here is derived from an EMBL/GenBank/DDBJ whole genome shotgun (WGS) entry which is preliminary data.</text>
</comment>
<evidence type="ECO:0000313" key="2">
    <source>
        <dbReference type="Proteomes" id="UP001558850"/>
    </source>
</evidence>
<proteinExistence type="predicted"/>
<gene>
    <name evidence="1" type="ORF">AB4Y32_35545</name>
</gene>
<reference evidence="1" key="1">
    <citation type="submission" date="2024-07" db="EMBL/GenBank/DDBJ databases">
        <title>A survey of Mimosa microsymbionts across Brazilian biomes reveals a high diversity of Paraburkholderia nodulating endemic species, but also that Cupriavidus is common as a symbiont of widespread species.</title>
        <authorList>
            <person name="Rouws L."/>
            <person name="Barauna A."/>
            <person name="Beukes C."/>
            <person name="Rouws J.R.C."/>
            <person name="De Faria S.M."/>
            <person name="Gross E."/>
            <person name="Bueno Dos Reis Junior F."/>
            <person name="Simon M.F."/>
            <person name="Maluk M."/>
            <person name="Odee D.W."/>
            <person name="Kenicer G."/>
            <person name="Young J.P.W."/>
            <person name="Reis V.M."/>
            <person name="Zilli J."/>
            <person name="James E.K."/>
        </authorList>
    </citation>
    <scope>NUCLEOTIDE SEQUENCE</scope>
    <source>
        <strain evidence="1">EG181B</strain>
    </source>
</reference>
<feature type="non-terminal residue" evidence="1">
    <location>
        <position position="304"/>
    </location>
</feature>
<evidence type="ECO:0000313" key="1">
    <source>
        <dbReference type="EMBL" id="MEX3937009.1"/>
    </source>
</evidence>